<dbReference type="Gene3D" id="1.10.630.10">
    <property type="entry name" value="Cytochrome P450"/>
    <property type="match status" value="1"/>
</dbReference>
<dbReference type="InterPro" id="IPR035999">
    <property type="entry name" value="Sec7_dom_sf"/>
</dbReference>
<dbReference type="InterPro" id="IPR015403">
    <property type="entry name" value="Mon2/Sec7/BIG1-like_HDS"/>
</dbReference>
<dbReference type="OrthoDB" id="18431at2759"/>
<gene>
    <name evidence="10" type="primary">SEC7</name>
    <name evidence="10" type="ORF">GGI19_001108</name>
</gene>
<dbReference type="Proteomes" id="UP001140011">
    <property type="component" value="Unassembled WGS sequence"/>
</dbReference>
<organism evidence="10 11">
    <name type="scientific">Coemansia pectinata</name>
    <dbReference type="NCBI Taxonomy" id="1052879"/>
    <lineage>
        <taxon>Eukaryota</taxon>
        <taxon>Fungi</taxon>
        <taxon>Fungi incertae sedis</taxon>
        <taxon>Zoopagomycota</taxon>
        <taxon>Kickxellomycotina</taxon>
        <taxon>Kickxellomycetes</taxon>
        <taxon>Kickxellales</taxon>
        <taxon>Kickxellaceae</taxon>
        <taxon>Coemansia</taxon>
    </lineage>
</organism>
<dbReference type="Pfam" id="PF09324">
    <property type="entry name" value="Sec7-like_HDS"/>
    <property type="match status" value="2"/>
</dbReference>
<keyword evidence="4" id="KW-0963">Cytoplasm</keyword>
<dbReference type="Pfam" id="PF16213">
    <property type="entry name" value="DCB"/>
    <property type="match status" value="1"/>
</dbReference>
<feature type="compositionally biased region" description="Polar residues" evidence="7">
    <location>
        <begin position="2726"/>
        <end position="2735"/>
    </location>
</feature>
<name>A0A9W8LD38_9FUNG</name>
<feature type="compositionally biased region" description="Acidic residues" evidence="7">
    <location>
        <begin position="1234"/>
        <end position="1243"/>
    </location>
</feature>
<dbReference type="PANTHER" id="PTHR10663">
    <property type="entry name" value="GUANYL-NUCLEOTIDE EXCHANGE FACTOR"/>
    <property type="match status" value="1"/>
</dbReference>
<feature type="region of interest" description="Disordered" evidence="7">
    <location>
        <begin position="1218"/>
        <end position="1296"/>
    </location>
</feature>
<dbReference type="GO" id="GO:0020037">
    <property type="term" value="F:heme binding"/>
    <property type="evidence" value="ECO:0007669"/>
    <property type="project" value="InterPro"/>
</dbReference>
<dbReference type="SMART" id="SM00222">
    <property type="entry name" value="Sec7"/>
    <property type="match status" value="1"/>
</dbReference>
<dbReference type="InterPro" id="IPR001128">
    <property type="entry name" value="Cyt_P450"/>
</dbReference>
<feature type="compositionally biased region" description="Polar residues" evidence="7">
    <location>
        <begin position="2676"/>
        <end position="2690"/>
    </location>
</feature>
<feature type="region of interest" description="Disordered" evidence="7">
    <location>
        <begin position="1101"/>
        <end position="1145"/>
    </location>
</feature>
<dbReference type="InterPro" id="IPR000904">
    <property type="entry name" value="Sec7_dom"/>
</dbReference>
<dbReference type="GO" id="GO:0032012">
    <property type="term" value="P:regulation of ARF protein signal transduction"/>
    <property type="evidence" value="ECO:0007669"/>
    <property type="project" value="InterPro"/>
</dbReference>
<dbReference type="PROSITE" id="PS50190">
    <property type="entry name" value="SEC7"/>
    <property type="match status" value="1"/>
</dbReference>
<dbReference type="Gene3D" id="1.10.220.20">
    <property type="match status" value="1"/>
</dbReference>
<sequence length="3069" mass="332474">MNGAGGNSTRLVFDDDDDFNDGTPLCSIMFSVSVLVLVLVLFKVIYERWVTPLSNIPGRYLHSITSLPMRYHMIRGSLPAFLLALHREYGPLVRISPQRVSIADVDMVKHVLGSHLYGKTPSYDMPKVLEPNAFSTRSAELSTERRKQLAPGFSHRHLLDMEDRIVQCGVTNVEKKIEELLKTSKSGVVVQYYKWFSLIALDTIGVLGFGRHFGALESETHELVPTLVRIRVFSYITMAFPWFKKLPSLMGRRLTTLARLMDFGREAIAQRREQAGETVDLLQLMLDSGHADKRLPQMSDPQIVSETILHLIAGVDTTSAGLTWTLALLLHNPDVMQRLVSEIRAEFPVDVGHISFEECRQRLPYLSAVIHESLRELRALVEVKPGSSIDPNINVVRCLLCKQPVLYYKPAHPSSMPSTQQRQLPPAYSPAYLAKEAMDPKTVRESMKMSEYSEPFGVLLQAAFVGSAASSSGVRGNSHIPREIQQKAAEFMQRNEAAKNERVHEFIRAQDQALERIRRRATDECNIIADIVSHVQPQALDNQGGASLRKDSVGSSGLAAMLRGRSHSNVGSLPAPSIGGRMANPFARSGADSSKYNRGTDVDGLFDLDDDVDGGGMLPGGLQGVANSTASPAGFRHVSGGVFGRGFGNRRSSSRQSDEHSDDFERDEPAFGNFDDARIGARLSALNMSSQQEERTGGGNLSQMLSGSMPRQIPAYGSSSLAGAHTLNRREFQQRADEIEMNRRREQMVRGLPKTFVPPHQLMDRIHESGASELLIGSKPRDSHAIGRMSNNDSSDELQVAAAEEVGTPTSEYSDTVEQPERTESPPPPPPEVVESAADPENYDISTQLSPQLPLPDSPAENDNNEPVAPLPGLVFIIGAMEKLLGTREGKRREGKAALDKALGVLGPKSQAQRSQEDSWLSRADVDCVIEALDVVCRAALSSSATATLVVALDCVEKLVSFHYFDHISDLPTAASVAQRLRSNRRQAATEPDGDQRLMREAIVEADVLRSSVFTSIADRLVAVVAMCFQGENTADAVQLQIVKALFALISSERLPVRQSSMLSTIRTAYNIFVLARSPSNQTIAQGTLTQMVHLVLSRVPTETDDDDEEEEEDDEDASNSQSPLTSPLPPASSTSNSGGKPAGAVNDGAARDAFLLLRALCKLSMRQIPNDHIADGKSPQLRSRCLALNLIRLALAEHTAVFTTAFVYLRSASSSDSSHKQQLVPSAGGDGVADGDEFGDSEGPDHAISQQIEMAAASRKRENGDLPPLPADAEPSEEELPLTDDAPDTSPSSSSVAVPLVGVIRQYLSLSLSRNLVSSNAMVLDLGLAIFELTMQHVRSYLRREIEVIFREIMLPMLETKSSGSLYQRGRVLQTLGRVLAHPALVVELYLNYDCAEDSRVNVFQRVAEILCKLGGSHVALPPKNSPHHWLASSVAVEGAPSSEAAAVVTAAWRAVQQRPTVFNTPLAVVLQSAGLANGAVITSRPRGGSAEQRRPSRTYSTSSQGTGVASSAAAVGSAAQSSAAALMYSGLQFGAVGDRALPIPLADEYLVRQWALEALAAMLQSMVVWSDRLAGTGSGLSPSVTAEGVAEASSRGATPVALANGPVGASASGSTLQSEGGAATVVASDDPQELSSIKQRKERFEAGNKLFSLKPKKGIESWKASGFIKSSDPLDVAQFLYTNVSQGIDKLQLGEYLGEGDAYNVAVMHAFVDKMEFADMEFVDALRLFLQSFRLPGESQKIDRFMLKFAERYVMGNPGAGFANADTVYVLAYSTVMLNTDQHSPQVRNRMTKAEFINNNRGINDGKNLDPALLERIYDQIVHNEIKMKDDPLEGKLQSRGDSGAGGPLFVLWGNNTANRIREQHAHASAAMAAKSEQSIRSMVRLRRKHGSGRRRSSTSASPARAGSLATLDTWAMLLDMTDYLHATRPDHIAPMFGAIWAAVLAALSVPMQTSPDPHVVAASLIGFQSGIALSCRFRMPLERATFVTTLRNFTQLQNLAEMKRKHVEAIRALIEVAASRPDVGDGLAESWLDVLQCVSQLERLQLLTQGSESAAAFGRSGGRTSSGSTADSGSMFGFTGLSSAQSNSSGSQSISARAFFRPPASVTVGGVAAASASSSARSSNTLVPTVSVAELAKLETNSQVLVVLVDRLFTSSVHLSGSGIVDFVGALSRVAWSELTAAFQGDNSNAQHKQGHARRGSAAVSARGQGAAPSRLFSLTKIVEISYYNMGRIRVEWSQIWAILGPLFDRVGAYSDTRAALFALDSLRQLSMKFLEKEELPHFAFQKEFLRPFADILEGYIPETSPTPVGGDGNSPRRRSAVVVVDVMVKDMVLRCVHQIVQAAALHIRSGWKAILNVAQIAARDGNDSIAEMGFLIAKACAEQHGPQMWMLATARVQPIDGHQRGSNSGSGDQEVAAVEVVSVAGIEYFHELIDCLNEFAVGAATRRPRFALGAIDTLYVASVALGKQVLAHPSYAKAENISLDDQPLYRVWMPVLRALHEVVMHTEDLEVRTRALDSFFRLVMAHGQHFSRGLWASVLRDLVFAMFSDLRDPSASRRFATVDDLELWFSTTLIKALRHLILLFSRYYPTHLSNAMMSEVLELLVMCIAQPSEILGKIGTSCLQDLIRSNHSKWDDEAWGLVCETLARLFNWSQPRELFTIAGASWEAEQRVTASTNGSPPVSDSGSAVLPPISPAVRKTPNTQAHAANRPSPLRTGGSAASLLSSTDGNDTPSPSTAPSTPVVESIGSVMPINVSAKPLPRAGSTVSASADGKPDYLHITLKCILQLLLIQTLGELFGANVEGSGPVAAVESQAAGDDLYCHLSAHHLFILLDCLDQSRAFAHRFNMNRKVRRRLVEMGVMPTMPSLLKQETGSVLVELHILQRMHLDAMGVAYTMKRKQDCVPPAVIAERETVADEVDDRLAMLMRTVFVQYGSASSSRVDSSGVSEDNSDVVDHKYKRSVQLVSAKTTSDLSSAEAKRSLVVTSSWHGSLIATLGHISELSKSKDAAKPFKAAVSRHWPELVDTLGVAASVRDFDVVGGVQRVLAIAGAELKLSASKYTIEE</sequence>
<evidence type="ECO:0000259" key="9">
    <source>
        <dbReference type="PROSITE" id="PS50190"/>
    </source>
</evidence>
<evidence type="ECO:0000256" key="2">
    <source>
        <dbReference type="ARBA" id="ARBA00004496"/>
    </source>
</evidence>
<dbReference type="GO" id="GO:0016020">
    <property type="term" value="C:membrane"/>
    <property type="evidence" value="ECO:0007669"/>
    <property type="project" value="UniProtKB-SubCell"/>
</dbReference>
<dbReference type="GO" id="GO:0004497">
    <property type="term" value="F:monooxygenase activity"/>
    <property type="evidence" value="ECO:0007669"/>
    <property type="project" value="InterPro"/>
</dbReference>
<evidence type="ECO:0000313" key="11">
    <source>
        <dbReference type="Proteomes" id="UP001140011"/>
    </source>
</evidence>
<feature type="compositionally biased region" description="Low complexity" evidence="7">
    <location>
        <begin position="2736"/>
        <end position="2746"/>
    </location>
</feature>
<dbReference type="GO" id="GO:0016705">
    <property type="term" value="F:oxidoreductase activity, acting on paired donors, with incorporation or reduction of molecular oxygen"/>
    <property type="evidence" value="ECO:0007669"/>
    <property type="project" value="InterPro"/>
</dbReference>
<dbReference type="InterPro" id="IPR032629">
    <property type="entry name" value="DCB_dom"/>
</dbReference>
<feature type="region of interest" description="Disordered" evidence="7">
    <location>
        <begin position="644"/>
        <end position="673"/>
    </location>
</feature>
<evidence type="ECO:0000313" key="10">
    <source>
        <dbReference type="EMBL" id="KAJ2756094.1"/>
    </source>
</evidence>
<keyword evidence="6 8" id="KW-0472">Membrane</keyword>
<dbReference type="Pfam" id="PF00067">
    <property type="entry name" value="p450"/>
    <property type="match status" value="1"/>
</dbReference>
<feature type="region of interest" description="Disordered" evidence="7">
    <location>
        <begin position="1483"/>
        <end position="1507"/>
    </location>
</feature>
<evidence type="ECO:0000256" key="1">
    <source>
        <dbReference type="ARBA" id="ARBA00004370"/>
    </source>
</evidence>
<comment type="caution">
    <text evidence="10">The sequence shown here is derived from an EMBL/GenBank/DDBJ whole genome shotgun (WGS) entry which is preliminary data.</text>
</comment>
<dbReference type="InterPro" id="IPR046455">
    <property type="entry name" value="Sec7/BIG1-like_C"/>
</dbReference>
<dbReference type="InterPro" id="IPR036396">
    <property type="entry name" value="Cyt_P450_sf"/>
</dbReference>
<dbReference type="InterPro" id="IPR023394">
    <property type="entry name" value="Sec7_C_sf"/>
</dbReference>
<feature type="transmembrane region" description="Helical" evidence="8">
    <location>
        <begin position="28"/>
        <end position="46"/>
    </location>
</feature>
<feature type="region of interest" description="Disordered" evidence="7">
    <location>
        <begin position="688"/>
        <end position="707"/>
    </location>
</feature>
<feature type="region of interest" description="Disordered" evidence="7">
    <location>
        <begin position="1888"/>
        <end position="1907"/>
    </location>
</feature>
<accession>A0A9W8LD38</accession>
<feature type="region of interest" description="Disordered" evidence="7">
    <location>
        <begin position="1613"/>
        <end position="1634"/>
    </location>
</feature>
<feature type="compositionally biased region" description="Polar residues" evidence="7">
    <location>
        <begin position="808"/>
        <end position="817"/>
    </location>
</feature>
<dbReference type="Pfam" id="PF01369">
    <property type="entry name" value="Sec7"/>
    <property type="match status" value="1"/>
</dbReference>
<feature type="region of interest" description="Disordered" evidence="7">
    <location>
        <begin position="2675"/>
        <end position="2748"/>
    </location>
</feature>
<evidence type="ECO:0000256" key="8">
    <source>
        <dbReference type="SAM" id="Phobius"/>
    </source>
</evidence>
<feature type="compositionally biased region" description="Acidic residues" evidence="7">
    <location>
        <begin position="1103"/>
        <end position="1118"/>
    </location>
</feature>
<feature type="domain" description="SEC7" evidence="9">
    <location>
        <begin position="1635"/>
        <end position="1826"/>
    </location>
</feature>
<evidence type="ECO:0000256" key="7">
    <source>
        <dbReference type="SAM" id="MobiDB-lite"/>
    </source>
</evidence>
<dbReference type="SUPFAM" id="SSF48371">
    <property type="entry name" value="ARM repeat"/>
    <property type="match status" value="1"/>
</dbReference>
<proteinExistence type="predicted"/>
<keyword evidence="5" id="KW-0653">Protein transport</keyword>
<dbReference type="InterPro" id="IPR032691">
    <property type="entry name" value="Mon2/Sec7/BIG1-like_HUS"/>
</dbReference>
<feature type="compositionally biased region" description="Acidic residues" evidence="7">
    <location>
        <begin position="1275"/>
        <end position="1288"/>
    </location>
</feature>
<dbReference type="GO" id="GO:0005085">
    <property type="term" value="F:guanyl-nucleotide exchange factor activity"/>
    <property type="evidence" value="ECO:0007669"/>
    <property type="project" value="InterPro"/>
</dbReference>
<dbReference type="InterPro" id="IPR016024">
    <property type="entry name" value="ARM-type_fold"/>
</dbReference>
<evidence type="ECO:0000256" key="5">
    <source>
        <dbReference type="ARBA" id="ARBA00022927"/>
    </source>
</evidence>
<dbReference type="Pfam" id="PF20252">
    <property type="entry name" value="BIG2_C"/>
    <property type="match status" value="1"/>
</dbReference>
<feature type="region of interest" description="Disordered" evidence="7">
    <location>
        <begin position="805"/>
        <end position="868"/>
    </location>
</feature>
<keyword evidence="11" id="KW-1185">Reference proteome</keyword>
<dbReference type="SUPFAM" id="SSF48264">
    <property type="entry name" value="Cytochrome P450"/>
    <property type="match status" value="1"/>
</dbReference>
<feature type="compositionally biased region" description="Basic residues" evidence="7">
    <location>
        <begin position="1888"/>
        <end position="1899"/>
    </location>
</feature>
<reference evidence="10" key="1">
    <citation type="submission" date="2022-07" db="EMBL/GenBank/DDBJ databases">
        <title>Phylogenomic reconstructions and comparative analyses of Kickxellomycotina fungi.</title>
        <authorList>
            <person name="Reynolds N.K."/>
            <person name="Stajich J.E."/>
            <person name="Barry K."/>
            <person name="Grigoriev I.V."/>
            <person name="Crous P."/>
            <person name="Smith M.E."/>
        </authorList>
    </citation>
    <scope>NUCLEOTIDE SEQUENCE</scope>
    <source>
        <strain evidence="10">BCRC 34297</strain>
    </source>
</reference>
<dbReference type="Pfam" id="PF12783">
    <property type="entry name" value="Sec7-like_HUS"/>
    <property type="match status" value="2"/>
</dbReference>
<comment type="subcellular location">
    <subcellularLocation>
        <location evidence="2">Cytoplasm</location>
    </subcellularLocation>
    <subcellularLocation>
        <location evidence="1">Membrane</location>
    </subcellularLocation>
</comment>
<dbReference type="GO" id="GO:0015031">
    <property type="term" value="P:protein transport"/>
    <property type="evidence" value="ECO:0007669"/>
    <property type="project" value="UniProtKB-KW"/>
</dbReference>
<evidence type="ECO:0000256" key="6">
    <source>
        <dbReference type="ARBA" id="ARBA00023136"/>
    </source>
</evidence>
<dbReference type="CDD" id="cd00171">
    <property type="entry name" value="Sec7"/>
    <property type="match status" value="1"/>
</dbReference>
<dbReference type="GO" id="GO:0005506">
    <property type="term" value="F:iron ion binding"/>
    <property type="evidence" value="ECO:0007669"/>
    <property type="project" value="InterPro"/>
</dbReference>
<dbReference type="PANTHER" id="PTHR10663:SF375">
    <property type="entry name" value="LD29171P"/>
    <property type="match status" value="1"/>
</dbReference>
<dbReference type="Gene3D" id="1.10.1000.11">
    <property type="entry name" value="Arf Nucleotide-binding Site Opener,domain 2"/>
    <property type="match status" value="1"/>
</dbReference>
<evidence type="ECO:0000256" key="3">
    <source>
        <dbReference type="ARBA" id="ARBA00022448"/>
    </source>
</evidence>
<dbReference type="FunFam" id="1.10.1000.11:FF:000003">
    <property type="entry name" value="Brefeldin A-inhibited guanine nucleotide-exchange protein 1"/>
    <property type="match status" value="1"/>
</dbReference>
<keyword evidence="8" id="KW-0812">Transmembrane</keyword>
<feature type="compositionally biased region" description="Low complexity" evidence="7">
    <location>
        <begin position="1119"/>
        <end position="1138"/>
    </location>
</feature>
<evidence type="ECO:0000256" key="4">
    <source>
        <dbReference type="ARBA" id="ARBA00022490"/>
    </source>
</evidence>
<dbReference type="EMBL" id="JANBUH010000036">
    <property type="protein sequence ID" value="KAJ2756094.1"/>
    <property type="molecule type" value="Genomic_DNA"/>
</dbReference>
<dbReference type="SUPFAM" id="SSF48425">
    <property type="entry name" value="Sec7 domain"/>
    <property type="match status" value="1"/>
</dbReference>
<keyword evidence="8" id="KW-1133">Transmembrane helix</keyword>
<dbReference type="GO" id="GO:0005794">
    <property type="term" value="C:Golgi apparatus"/>
    <property type="evidence" value="ECO:0007669"/>
    <property type="project" value="UniProtKB-ARBA"/>
</dbReference>
<protein>
    <submittedName>
        <fullName evidence="10">Guanine nucleotide exchange protein for ADP-robosylation factor</fullName>
    </submittedName>
</protein>
<keyword evidence="3" id="KW-0813">Transport</keyword>